<dbReference type="EMBL" id="FMVN01000001">
    <property type="protein sequence ID" value="SCX81894.1"/>
    <property type="molecule type" value="Genomic_DNA"/>
</dbReference>
<protein>
    <submittedName>
        <fullName evidence="1">Uncharacterized protein</fullName>
    </submittedName>
</protein>
<evidence type="ECO:0000313" key="2">
    <source>
        <dbReference type="EMBL" id="SCX81894.1"/>
    </source>
</evidence>
<dbReference type="AlphaFoldDB" id="A0A098GEY6"/>
<evidence type="ECO:0000313" key="4">
    <source>
        <dbReference type="Proteomes" id="UP000182998"/>
    </source>
</evidence>
<name>A0A098GEY6_LEGMI</name>
<keyword evidence="4" id="KW-1185">Reference proteome</keyword>
<dbReference type="OrthoDB" id="10008858at2"/>
<reference evidence="2 4" key="3">
    <citation type="submission" date="2016-10" db="EMBL/GenBank/DDBJ databases">
        <authorList>
            <person name="Varghese N."/>
            <person name="Submissions S."/>
        </authorList>
    </citation>
    <scope>NUCLEOTIDE SEQUENCE [LARGE SCALE GENOMIC DNA]</scope>
    <source>
        <strain evidence="2 4">ATCC 33218</strain>
    </source>
</reference>
<proteinExistence type="predicted"/>
<dbReference type="RefSeq" id="WP_045098961.1">
    <property type="nucleotide sequence ID" value="NZ_CP020614.1"/>
</dbReference>
<dbReference type="Proteomes" id="UP000182998">
    <property type="component" value="Unassembled WGS sequence"/>
</dbReference>
<dbReference type="EMBL" id="LN614830">
    <property type="protein sequence ID" value="CEG60567.1"/>
    <property type="molecule type" value="Genomic_DNA"/>
</dbReference>
<sequence length="518" mass="57301">MRTPATRQAARVILGKLFRVTSRTRTVPTVPVHYPKTTGRGEDVLIGTRERKIRRKEGGKIESAATIRTDAPKSTAQVDKHRIAYKGLHAPETGHFSFSSEQLEQSKAFVELSLGAITTAARLGTRALKSWLLGDTTHKASRASGTYTKAMDAMQPTQKAEAKKEVETTTSKEDTTYAPRVESYIGNIRQIYVVYKDILTTLESKGLIDKSPDMATLAQQNQVSGEYQVDEFTNCDLQELRMQSGRAGMTLLNVVVNAESNINSSLSLLMIKELFARKADESPEGREEIMKFIKVLREMLPERLEAELRAQKVSPETVGELLNGPISLEMWKAITEKTSLPLAHSQWCAFSSGLKDGTIEGYYPKLQMKACPTRGRKPSLVILSVPEELEASIKVAHGKAVANKGLGDGGVDQVFLDKIDMLLLLHISSHRVIRQTKTMFDTGRICESRRDHRTGELVVSIGEEHESKTDEVIAVPAISKVKSSEFFPHSSQTTKDFKTEISEDILSMSGMSGMSGKI</sequence>
<dbReference type="Proteomes" id="UP000032414">
    <property type="component" value="Chromosome I"/>
</dbReference>
<accession>A0A098GEY6</accession>
<reference evidence="1" key="1">
    <citation type="submission" date="2014-09" db="EMBL/GenBank/DDBJ databases">
        <authorList>
            <person name="GOMEZ-VALERO Laura"/>
        </authorList>
    </citation>
    <scope>NUCLEOTIDE SEQUENCE</scope>
    <source>
        <strain evidence="1">ATCC33218</strain>
    </source>
</reference>
<organism evidence="1 3">
    <name type="scientific">Legionella micdadei</name>
    <name type="common">Tatlockia micdadei</name>
    <dbReference type="NCBI Taxonomy" id="451"/>
    <lineage>
        <taxon>Bacteria</taxon>
        <taxon>Pseudomonadati</taxon>
        <taxon>Pseudomonadota</taxon>
        <taxon>Gammaproteobacteria</taxon>
        <taxon>Legionellales</taxon>
        <taxon>Legionellaceae</taxon>
        <taxon>Legionella</taxon>
    </lineage>
</organism>
<gene>
    <name evidence="1" type="ORF">LMI_1257</name>
    <name evidence="2" type="ORF">SAMN02982997_00149</name>
</gene>
<reference evidence="3" key="2">
    <citation type="submission" date="2014-09" db="EMBL/GenBank/DDBJ databases">
        <authorList>
            <person name="Gomez-Valero L."/>
        </authorList>
    </citation>
    <scope>NUCLEOTIDE SEQUENCE [LARGE SCALE GENOMIC DNA]</scope>
    <source>
        <strain evidence="3">ATCC33218</strain>
    </source>
</reference>
<dbReference type="KEGG" id="tmc:LMI_1257"/>
<evidence type="ECO:0000313" key="1">
    <source>
        <dbReference type="EMBL" id="CEG60567.1"/>
    </source>
</evidence>
<dbReference type="HOGENOM" id="CLU_525736_0_0_6"/>
<evidence type="ECO:0000313" key="3">
    <source>
        <dbReference type="Proteomes" id="UP000032414"/>
    </source>
</evidence>
<dbReference type="PATRIC" id="fig|451.8.peg.1735"/>